<dbReference type="AlphaFoldDB" id="A0AAP0L307"/>
<comment type="caution">
    <text evidence="1">The sequence shown here is derived from an EMBL/GenBank/DDBJ whole genome shotgun (WGS) entry which is preliminary data.</text>
</comment>
<organism evidence="1 2">
    <name type="scientific">Stephania yunnanensis</name>
    <dbReference type="NCBI Taxonomy" id="152371"/>
    <lineage>
        <taxon>Eukaryota</taxon>
        <taxon>Viridiplantae</taxon>
        <taxon>Streptophyta</taxon>
        <taxon>Embryophyta</taxon>
        <taxon>Tracheophyta</taxon>
        <taxon>Spermatophyta</taxon>
        <taxon>Magnoliopsida</taxon>
        <taxon>Ranunculales</taxon>
        <taxon>Menispermaceae</taxon>
        <taxon>Menispermoideae</taxon>
        <taxon>Cissampelideae</taxon>
        <taxon>Stephania</taxon>
    </lineage>
</organism>
<dbReference type="EMBL" id="JBBNAF010000002">
    <property type="protein sequence ID" value="KAK9162738.1"/>
    <property type="molecule type" value="Genomic_DNA"/>
</dbReference>
<protein>
    <submittedName>
        <fullName evidence="1">Uncharacterized protein</fullName>
    </submittedName>
</protein>
<reference evidence="1 2" key="1">
    <citation type="submission" date="2024-01" db="EMBL/GenBank/DDBJ databases">
        <title>Genome assemblies of Stephania.</title>
        <authorList>
            <person name="Yang L."/>
        </authorList>
    </citation>
    <scope>NUCLEOTIDE SEQUENCE [LARGE SCALE GENOMIC DNA]</scope>
    <source>
        <strain evidence="1">YNDBR</strain>
        <tissue evidence="1">Leaf</tissue>
    </source>
</reference>
<keyword evidence="2" id="KW-1185">Reference proteome</keyword>
<proteinExistence type="predicted"/>
<gene>
    <name evidence="1" type="ORF">Syun_003640</name>
</gene>
<evidence type="ECO:0000313" key="2">
    <source>
        <dbReference type="Proteomes" id="UP001420932"/>
    </source>
</evidence>
<sequence>MSLENMVKRLIDNQQKINRILKEIRQIDFKIPGLKELLKNFEVNEVTQVEDYWRETSEECEVFQIEPEIVISLNEKENEMKIEVISDKPKKPRIESEEDQPLLLVQPLTLSCTFGTPYKGMEVKERSQIFYTFDTFVLDDPDATDSFMLEVSNELLNLKEGMHASLPK</sequence>
<name>A0AAP0L307_9MAGN</name>
<dbReference type="Proteomes" id="UP001420932">
    <property type="component" value="Unassembled WGS sequence"/>
</dbReference>
<accession>A0AAP0L307</accession>
<evidence type="ECO:0000313" key="1">
    <source>
        <dbReference type="EMBL" id="KAK9162738.1"/>
    </source>
</evidence>